<gene>
    <name evidence="1" type="ORF">FAZ95_31495</name>
</gene>
<dbReference type="EMBL" id="CP040078">
    <property type="protein sequence ID" value="QCP53566.1"/>
    <property type="molecule type" value="Genomic_DNA"/>
</dbReference>
<evidence type="ECO:0008006" key="3">
    <source>
        <dbReference type="Google" id="ProtNLM"/>
    </source>
</evidence>
<protein>
    <recommendedName>
        <fullName evidence="3">PAAR domain-containing protein</fullName>
    </recommendedName>
</protein>
<dbReference type="RefSeq" id="WP_137336336.1">
    <property type="nucleotide sequence ID" value="NZ_CP040078.1"/>
</dbReference>
<sequence>MPRIAEEKDVQPDSVTKLKHLFATIGALTEYGGRITKATSGLTVAGLTVARVGDVVTYEDGSEAAITDGAGEYAVDNGKSIALVGSGLSNGDRIVETLQNSWGIDVSDATGVKGLFDPAYLPPPAPPRYRLAVRGATTARGGVLREPSGTWEVSVALGKAAVIGDLIHYPDGTTARIVSGLGLADNHDYVPKAFVGSELDNGDTITDSPERDGTASSTVFVVVKRSTVSD</sequence>
<proteinExistence type="predicted"/>
<dbReference type="InterPro" id="IPR008727">
    <property type="entry name" value="PAAR_motif"/>
</dbReference>
<organism evidence="1 2">
    <name type="scientific">Trinickia violacea</name>
    <dbReference type="NCBI Taxonomy" id="2571746"/>
    <lineage>
        <taxon>Bacteria</taxon>
        <taxon>Pseudomonadati</taxon>
        <taxon>Pseudomonadota</taxon>
        <taxon>Betaproteobacteria</taxon>
        <taxon>Burkholderiales</taxon>
        <taxon>Burkholderiaceae</taxon>
        <taxon>Trinickia</taxon>
    </lineage>
</organism>
<dbReference type="Proteomes" id="UP000298656">
    <property type="component" value="Chromosome 2"/>
</dbReference>
<dbReference type="KEGG" id="tvl:FAZ95_31495"/>
<accession>A0A4P8IYN5</accession>
<dbReference type="Pfam" id="PF05488">
    <property type="entry name" value="PAAR_motif"/>
    <property type="match status" value="1"/>
</dbReference>
<dbReference type="AlphaFoldDB" id="A0A4P8IYN5"/>
<evidence type="ECO:0000313" key="2">
    <source>
        <dbReference type="Proteomes" id="UP000298656"/>
    </source>
</evidence>
<name>A0A4P8IYN5_9BURK</name>
<dbReference type="OrthoDB" id="9021596at2"/>
<keyword evidence="2" id="KW-1185">Reference proteome</keyword>
<evidence type="ECO:0000313" key="1">
    <source>
        <dbReference type="EMBL" id="QCP53566.1"/>
    </source>
</evidence>
<reference evidence="1 2" key="1">
    <citation type="submission" date="2019-05" db="EMBL/GenBank/DDBJ databases">
        <title>Burkholderia sp. DHOD12, isolated from subtropical forest soil.</title>
        <authorList>
            <person name="Gao Z.-H."/>
            <person name="Qiu L.-H."/>
        </authorList>
    </citation>
    <scope>NUCLEOTIDE SEQUENCE [LARGE SCALE GENOMIC DNA]</scope>
    <source>
        <strain evidence="1 2">DHOD12</strain>
    </source>
</reference>